<name>A0A1A6I0S4_NEOLE</name>
<keyword evidence="6" id="KW-1015">Disulfide bond</keyword>
<proteinExistence type="inferred from homology"/>
<evidence type="ECO:0000313" key="9">
    <source>
        <dbReference type="Proteomes" id="UP000092124"/>
    </source>
</evidence>
<dbReference type="GO" id="GO:1901135">
    <property type="term" value="P:carbohydrate derivative metabolic process"/>
    <property type="evidence" value="ECO:0007669"/>
    <property type="project" value="UniProtKB-ARBA"/>
</dbReference>
<dbReference type="Pfam" id="PF09258">
    <property type="entry name" value="Glyco_transf_64"/>
    <property type="match status" value="1"/>
</dbReference>
<dbReference type="PANTHER" id="PTHR48261">
    <property type="entry name" value="ACETYLGLUCOSAMINYLTRANSFERASE"/>
    <property type="match status" value="1"/>
</dbReference>
<evidence type="ECO:0000256" key="5">
    <source>
        <dbReference type="ARBA" id="ARBA00023136"/>
    </source>
</evidence>
<feature type="non-terminal residue" evidence="8">
    <location>
        <position position="1"/>
    </location>
</feature>
<dbReference type="STRING" id="56216.A0A1A6I0S4"/>
<comment type="similarity">
    <text evidence="2">Belongs to the glycosyltransferase 47 family.</text>
</comment>
<comment type="caution">
    <text evidence="8">The sequence shown here is derived from an EMBL/GenBank/DDBJ whole genome shotgun (WGS) entry which is preliminary data.</text>
</comment>
<evidence type="ECO:0000313" key="8">
    <source>
        <dbReference type="EMBL" id="OBS83572.1"/>
    </source>
</evidence>
<feature type="non-terminal residue" evidence="8">
    <location>
        <position position="43"/>
    </location>
</feature>
<dbReference type="EMBL" id="LZPO01002847">
    <property type="protein sequence ID" value="OBS83572.1"/>
    <property type="molecule type" value="Genomic_DNA"/>
</dbReference>
<evidence type="ECO:0000256" key="1">
    <source>
        <dbReference type="ARBA" id="ARBA00004648"/>
    </source>
</evidence>
<dbReference type="PANTHER" id="PTHR48261:SF4">
    <property type="entry name" value="EXOSTOSIN LIKE GLYCOSYLTRANSFERASE 3"/>
    <property type="match status" value="1"/>
</dbReference>
<keyword evidence="3" id="KW-0328">Glycosyltransferase</keyword>
<dbReference type="Gene3D" id="3.90.550.10">
    <property type="entry name" value="Spore Coat Polysaccharide Biosynthesis Protein SpsA, Chain A"/>
    <property type="match status" value="1"/>
</dbReference>
<keyword evidence="4" id="KW-0808">Transferase</keyword>
<dbReference type="OrthoDB" id="5954868at2759"/>
<dbReference type="Proteomes" id="UP000092124">
    <property type="component" value="Unassembled WGS sequence"/>
</dbReference>
<evidence type="ECO:0000256" key="2">
    <source>
        <dbReference type="ARBA" id="ARBA00010271"/>
    </source>
</evidence>
<gene>
    <name evidence="8" type="ORF">A6R68_22438</name>
</gene>
<comment type="subcellular location">
    <subcellularLocation>
        <location evidence="1">Endoplasmic reticulum membrane</location>
        <topology evidence="1">Single-pass type II membrane protein</topology>
    </subcellularLocation>
</comment>
<dbReference type="GO" id="GO:0016757">
    <property type="term" value="F:glycosyltransferase activity"/>
    <property type="evidence" value="ECO:0007669"/>
    <property type="project" value="UniProtKB-KW"/>
</dbReference>
<dbReference type="InterPro" id="IPR015338">
    <property type="entry name" value="GT64_dom"/>
</dbReference>
<dbReference type="AlphaFoldDB" id="A0A1A6I0S4"/>
<evidence type="ECO:0000259" key="7">
    <source>
        <dbReference type="Pfam" id="PF09258"/>
    </source>
</evidence>
<evidence type="ECO:0000256" key="3">
    <source>
        <dbReference type="ARBA" id="ARBA00022676"/>
    </source>
</evidence>
<reference evidence="8 9" key="1">
    <citation type="submission" date="2016-06" db="EMBL/GenBank/DDBJ databases">
        <title>The Draft Genome Sequence and Annotation of the Desert Woodrat Neotoma lepida.</title>
        <authorList>
            <person name="Campbell M."/>
            <person name="Oakeson K.F."/>
            <person name="Yandell M."/>
            <person name="Halpert J.R."/>
            <person name="Dearing D."/>
        </authorList>
    </citation>
    <scope>NUCLEOTIDE SEQUENCE [LARGE SCALE GENOMIC DNA]</scope>
    <source>
        <strain evidence="8">417</strain>
        <tissue evidence="8">Liver</tissue>
    </source>
</reference>
<accession>A0A1A6I0S4</accession>
<sequence>YYAYLYSYVMPQAIRDMVDEYINCEDIAMNFLVSHITRKPPIK</sequence>
<keyword evidence="9" id="KW-1185">Reference proteome</keyword>
<organism evidence="8 9">
    <name type="scientific">Neotoma lepida</name>
    <name type="common">Desert woodrat</name>
    <dbReference type="NCBI Taxonomy" id="56216"/>
    <lineage>
        <taxon>Eukaryota</taxon>
        <taxon>Metazoa</taxon>
        <taxon>Chordata</taxon>
        <taxon>Craniata</taxon>
        <taxon>Vertebrata</taxon>
        <taxon>Euteleostomi</taxon>
        <taxon>Mammalia</taxon>
        <taxon>Eutheria</taxon>
        <taxon>Euarchontoglires</taxon>
        <taxon>Glires</taxon>
        <taxon>Rodentia</taxon>
        <taxon>Myomorpha</taxon>
        <taxon>Muroidea</taxon>
        <taxon>Cricetidae</taxon>
        <taxon>Neotominae</taxon>
        <taxon>Neotoma</taxon>
    </lineage>
</organism>
<dbReference type="InterPro" id="IPR004263">
    <property type="entry name" value="Exostosin"/>
</dbReference>
<evidence type="ECO:0000256" key="4">
    <source>
        <dbReference type="ARBA" id="ARBA00022679"/>
    </source>
</evidence>
<feature type="domain" description="Glycosyl transferase 64" evidence="7">
    <location>
        <begin position="1"/>
        <end position="43"/>
    </location>
</feature>
<dbReference type="GO" id="GO:0005789">
    <property type="term" value="C:endoplasmic reticulum membrane"/>
    <property type="evidence" value="ECO:0007669"/>
    <property type="project" value="UniProtKB-SubCell"/>
</dbReference>
<protein>
    <recommendedName>
        <fullName evidence="7">Glycosyl transferase 64 domain-containing protein</fullName>
    </recommendedName>
</protein>
<dbReference type="InterPro" id="IPR029044">
    <property type="entry name" value="Nucleotide-diphossugar_trans"/>
</dbReference>
<evidence type="ECO:0000256" key="6">
    <source>
        <dbReference type="ARBA" id="ARBA00023157"/>
    </source>
</evidence>
<keyword evidence="5" id="KW-0472">Membrane</keyword>